<keyword evidence="4 7" id="KW-0521">NADP</keyword>
<reference evidence="10" key="1">
    <citation type="submission" date="2022-08" db="EMBL/GenBank/DDBJ databases">
        <title>Genomic Encyclopedia of Type Strains, Phase III (KMG-III): the genomes of soil and plant-associated and newly described type strains.</title>
        <authorList>
            <person name="Whitman W."/>
        </authorList>
    </citation>
    <scope>NUCLEOTIDE SEQUENCE</scope>
    <source>
        <strain evidence="10">HMT 1</strain>
    </source>
</reference>
<feature type="domain" description="Semialdehyde dehydrogenase NAD-binding" evidence="9">
    <location>
        <begin position="7"/>
        <end position="145"/>
    </location>
</feature>
<comment type="pathway">
    <text evidence="1 7">Amino-acid biosynthesis; L-arginine biosynthesis; N(2)-acetyl-L-ornithine from L-glutamate: step 3/4.</text>
</comment>
<keyword evidence="11" id="KW-1185">Reference proteome</keyword>
<dbReference type="GO" id="GO:0003942">
    <property type="term" value="F:N-acetyl-gamma-glutamyl-phosphate reductase activity"/>
    <property type="evidence" value="ECO:0007669"/>
    <property type="project" value="UniProtKB-UniRule"/>
</dbReference>
<dbReference type="GO" id="GO:0006526">
    <property type="term" value="P:L-arginine biosynthetic process"/>
    <property type="evidence" value="ECO:0007669"/>
    <property type="project" value="UniProtKB-UniRule"/>
</dbReference>
<dbReference type="Pfam" id="PF22698">
    <property type="entry name" value="Semialdhyde_dhC_1"/>
    <property type="match status" value="1"/>
</dbReference>
<evidence type="ECO:0000256" key="8">
    <source>
        <dbReference type="PROSITE-ProRule" id="PRU10010"/>
    </source>
</evidence>
<evidence type="ECO:0000256" key="6">
    <source>
        <dbReference type="ARBA" id="ARBA00050557"/>
    </source>
</evidence>
<dbReference type="InterPro" id="IPR000706">
    <property type="entry name" value="AGPR_type-1"/>
</dbReference>
<dbReference type="Pfam" id="PF01118">
    <property type="entry name" value="Semialdhyde_dh"/>
    <property type="match status" value="1"/>
</dbReference>
<sequence length="352" mass="37316">MSQHSIRVGVVGANGYTGIELLRLLVNHPHVDIRQVTSRAEAGQPVSASLPQLAGRLDLAFSAPDAAALAECELVFFTTPNATAMHMTPALLEAGCRVIDLSADFRLHDAAVWSDWYGEAHACPELLGEAVYGLPELNREAVRQARLVANPGCYPTAVSLALLPLLEAAVADPARLIADAKSGVSGAGRKANLGTQFCEAGENFKAYGAAGHRHLPEIVQTLTAAAGSQPVLTFVPHLVPMIRGIHATIYAELNDTTVDLQALYERRYAGEPFVSVEAAGSHPETRMVRGSNHCRLAVHRPDAAYSGASRAVVLAVIDNLVKGAAGQALQNMNLMYGWPETAGLDNQVALIP</sequence>
<dbReference type="RefSeq" id="WP_259055248.1">
    <property type="nucleotide sequence ID" value="NZ_JANUCT010000008.1"/>
</dbReference>
<dbReference type="InterPro" id="IPR000534">
    <property type="entry name" value="Semialdehyde_DH_NAD-bd"/>
</dbReference>
<comment type="catalytic activity">
    <reaction evidence="6 7">
        <text>N-acetyl-L-glutamate 5-semialdehyde + phosphate + NADP(+) = N-acetyl-L-glutamyl 5-phosphate + NADPH + H(+)</text>
        <dbReference type="Rhea" id="RHEA:21588"/>
        <dbReference type="ChEBI" id="CHEBI:15378"/>
        <dbReference type="ChEBI" id="CHEBI:29123"/>
        <dbReference type="ChEBI" id="CHEBI:43474"/>
        <dbReference type="ChEBI" id="CHEBI:57783"/>
        <dbReference type="ChEBI" id="CHEBI:57936"/>
        <dbReference type="ChEBI" id="CHEBI:58349"/>
        <dbReference type="EC" id="1.2.1.38"/>
    </reaction>
</comment>
<dbReference type="PANTHER" id="PTHR32338">
    <property type="entry name" value="N-ACETYL-GAMMA-GLUTAMYL-PHOSPHATE REDUCTASE, CHLOROPLASTIC-RELATED-RELATED"/>
    <property type="match status" value="1"/>
</dbReference>
<organism evidence="10 11">
    <name type="scientific">Methylohalomonas lacus</name>
    <dbReference type="NCBI Taxonomy" id="398773"/>
    <lineage>
        <taxon>Bacteria</taxon>
        <taxon>Pseudomonadati</taxon>
        <taxon>Pseudomonadota</taxon>
        <taxon>Gammaproteobacteria</taxon>
        <taxon>Methylohalomonadales</taxon>
        <taxon>Methylohalomonadaceae</taxon>
        <taxon>Methylohalomonas</taxon>
    </lineage>
</organism>
<dbReference type="Gene3D" id="3.40.50.720">
    <property type="entry name" value="NAD(P)-binding Rossmann-like Domain"/>
    <property type="match status" value="1"/>
</dbReference>
<dbReference type="SMART" id="SM00859">
    <property type="entry name" value="Semialdhyde_dh"/>
    <property type="match status" value="1"/>
</dbReference>
<evidence type="ECO:0000313" key="10">
    <source>
        <dbReference type="EMBL" id="MCS3903465.1"/>
    </source>
</evidence>
<dbReference type="GO" id="GO:0051287">
    <property type="term" value="F:NAD binding"/>
    <property type="evidence" value="ECO:0007669"/>
    <property type="project" value="InterPro"/>
</dbReference>
<evidence type="ECO:0000313" key="11">
    <source>
        <dbReference type="Proteomes" id="UP001204445"/>
    </source>
</evidence>
<dbReference type="InterPro" id="IPR058924">
    <property type="entry name" value="AGPR_dimerisation_dom"/>
</dbReference>
<name>A0AAE3HJK1_9GAMM</name>
<dbReference type="EMBL" id="JANUCT010000008">
    <property type="protein sequence ID" value="MCS3903465.1"/>
    <property type="molecule type" value="Genomic_DNA"/>
</dbReference>
<evidence type="ECO:0000256" key="7">
    <source>
        <dbReference type="HAMAP-Rule" id="MF_00150"/>
    </source>
</evidence>
<dbReference type="SUPFAM" id="SSF55347">
    <property type="entry name" value="Glyceraldehyde-3-phosphate dehydrogenase-like, C-terminal domain"/>
    <property type="match status" value="1"/>
</dbReference>
<keyword evidence="2 7" id="KW-0055">Arginine biosynthesis</keyword>
<accession>A0AAE3HJK1</accession>
<dbReference type="GO" id="GO:0005737">
    <property type="term" value="C:cytoplasm"/>
    <property type="evidence" value="ECO:0007669"/>
    <property type="project" value="UniProtKB-SubCell"/>
</dbReference>
<comment type="subcellular location">
    <subcellularLocation>
        <location evidence="7">Cytoplasm</location>
    </subcellularLocation>
</comment>
<dbReference type="CDD" id="cd17895">
    <property type="entry name" value="AGPR_1_N"/>
    <property type="match status" value="1"/>
</dbReference>
<evidence type="ECO:0000256" key="5">
    <source>
        <dbReference type="ARBA" id="ARBA00023002"/>
    </source>
</evidence>
<evidence type="ECO:0000259" key="9">
    <source>
        <dbReference type="SMART" id="SM00859"/>
    </source>
</evidence>
<dbReference type="Gene3D" id="3.30.360.10">
    <property type="entry name" value="Dihydrodipicolinate Reductase, domain 2"/>
    <property type="match status" value="1"/>
</dbReference>
<keyword evidence="7" id="KW-0963">Cytoplasm</keyword>
<evidence type="ECO:0000256" key="1">
    <source>
        <dbReference type="ARBA" id="ARBA00004862"/>
    </source>
</evidence>
<evidence type="ECO:0000256" key="2">
    <source>
        <dbReference type="ARBA" id="ARBA00022571"/>
    </source>
</evidence>
<dbReference type="GO" id="GO:0070401">
    <property type="term" value="F:NADP+ binding"/>
    <property type="evidence" value="ECO:0007669"/>
    <property type="project" value="InterPro"/>
</dbReference>
<keyword evidence="5 7" id="KW-0560">Oxidoreductase</keyword>
<evidence type="ECO:0000256" key="3">
    <source>
        <dbReference type="ARBA" id="ARBA00022605"/>
    </source>
</evidence>
<dbReference type="EC" id="1.2.1.38" evidence="7"/>
<keyword evidence="3 7" id="KW-0028">Amino-acid biosynthesis</keyword>
<dbReference type="FunFam" id="3.30.360.10:FF:000014">
    <property type="entry name" value="N-acetyl-gamma-glutamyl-phosphate reductase"/>
    <property type="match status" value="1"/>
</dbReference>
<dbReference type="PROSITE" id="PS01224">
    <property type="entry name" value="ARGC"/>
    <property type="match status" value="1"/>
</dbReference>
<dbReference type="AlphaFoldDB" id="A0AAE3HJK1"/>
<dbReference type="HAMAP" id="MF_00150">
    <property type="entry name" value="ArgC_type1"/>
    <property type="match status" value="1"/>
</dbReference>
<dbReference type="NCBIfam" id="TIGR01850">
    <property type="entry name" value="argC"/>
    <property type="match status" value="1"/>
</dbReference>
<comment type="function">
    <text evidence="7">Catalyzes the NADPH-dependent reduction of N-acetyl-5-glutamyl phosphate to yield N-acetyl-L-glutamate 5-semialdehyde.</text>
</comment>
<dbReference type="Proteomes" id="UP001204445">
    <property type="component" value="Unassembled WGS sequence"/>
</dbReference>
<dbReference type="InterPro" id="IPR036291">
    <property type="entry name" value="NAD(P)-bd_dom_sf"/>
</dbReference>
<gene>
    <name evidence="7" type="primary">argC</name>
    <name evidence="10" type="ORF">J2T55_001486</name>
</gene>
<feature type="active site" evidence="7 8">
    <location>
        <position position="153"/>
    </location>
</feature>
<dbReference type="CDD" id="cd23934">
    <property type="entry name" value="AGPR_1_C"/>
    <property type="match status" value="1"/>
</dbReference>
<protein>
    <recommendedName>
        <fullName evidence="7">N-acetyl-gamma-glutamyl-phosphate reductase</fullName>
        <shortName evidence="7">AGPR</shortName>
        <ecNumber evidence="7">1.2.1.38</ecNumber>
    </recommendedName>
    <alternativeName>
        <fullName evidence="7">N-acetyl-glutamate semialdehyde dehydrogenase</fullName>
        <shortName evidence="7">NAGSA dehydrogenase</shortName>
    </alternativeName>
</protein>
<dbReference type="SUPFAM" id="SSF51735">
    <property type="entry name" value="NAD(P)-binding Rossmann-fold domains"/>
    <property type="match status" value="1"/>
</dbReference>
<dbReference type="PANTHER" id="PTHR32338:SF10">
    <property type="entry name" value="N-ACETYL-GAMMA-GLUTAMYL-PHOSPHATE REDUCTASE, CHLOROPLASTIC-RELATED"/>
    <property type="match status" value="1"/>
</dbReference>
<comment type="similarity">
    <text evidence="7">Belongs to the NAGSA dehydrogenase family. Type 1 subfamily.</text>
</comment>
<dbReference type="InterPro" id="IPR050085">
    <property type="entry name" value="AGPR"/>
</dbReference>
<evidence type="ECO:0000256" key="4">
    <source>
        <dbReference type="ARBA" id="ARBA00022857"/>
    </source>
</evidence>
<comment type="caution">
    <text evidence="10">The sequence shown here is derived from an EMBL/GenBank/DDBJ whole genome shotgun (WGS) entry which is preliminary data.</text>
</comment>
<dbReference type="InterPro" id="IPR023013">
    <property type="entry name" value="AGPR_AS"/>
</dbReference>
<proteinExistence type="inferred from homology"/>